<evidence type="ECO:0000259" key="3">
    <source>
        <dbReference type="Pfam" id="PF03633"/>
    </source>
</evidence>
<dbReference type="Pfam" id="PF03636">
    <property type="entry name" value="Glyco_hydro_65N"/>
    <property type="match status" value="1"/>
</dbReference>
<sequence>MLFDLDGVVTNTASAHAAAWTELFDPILTSRGLPPFDPINDYLEYLDGQTREDGILRFLSSRGITVPTGDPRDPAEVWSIFGLARKKNELFLARIATDGVGVFPATASLLQRLRAGRVPVGLVSASRNAHAVMAAAGVDDMFDTVIDGHVVELQHLSGKPDPAMFIEATHRLGVTAEKTAVIEDAIAGVEAGRRGGFGLVVGVDRLGQREALEAAGADIVVDDVGELDLGESRVHPWKLVYEGFDPAHEGHREALTALGNGYLATRGTSPEAHDDGVHYPATYLAGVYNTAESVVHGRAVREEQLVNVPNWLPLDIRIGADGWWSADSYSTTAERRELDLRTGVLTRSLVLTTEQGERLAVVQRRFTSMDDPHLAVLQTTATPIGFSGTLTIRAGVDGGVRNSNVLRDKGHGSSHLTQFASTRLSDGDALIESVTSASGIRIAMALRTAVSGATPEQVTARTAARRYQQQFQLRVRDGDPVVITKTVAVVTSRDSAITSPAEGAVAVLRRTSGDIDELLGRHENAWRRLWSRFAIDIDADKQCQLVLNLHMFHTLQTISPHTAALDAGVPARGLHGEGYRGHVFWDELFVIPVIGHRLPHVSRALLEYRWRRLPAAREIARIEGATGACFPWQSAGDGTEQTPTAGYNPLSGRWVADHSALQKHVGLAVAYDVWHHFQLTGDLSWLAERGAELIIEVARYFASLVVHRSGDERAHIFGVMGPDEYHDGYPDAPGMGLRDNTYTNVLAAWTWERALDSLAVLEGHAAEAIRERLAVDDGELDRWRVLSTSLAVPFSPDGLLDQFEGFHRLEEFDWEGYRLRYQDLGRIDLILESEGDTSLRYKVTKQPDVLMLLYLLGREGLQRQLARLRYPLPSDDLDRTVEFYLKRTVHGSTLSRVANAAILTEFDPARAWSVYRAALVADLDDTQGGTTSEGIHLGAMAGTAGLTVHSFAGLRTEQNSLRLSPRLPSRIKRLRFEVWYRGHRVDVTVEGAGADVSLHRSTAPPVRIVVDGAVKVMGGGDAHRFRLRPARDEGP</sequence>
<dbReference type="InterPro" id="IPR023214">
    <property type="entry name" value="HAD_sf"/>
</dbReference>
<dbReference type="NCBIfam" id="TIGR01509">
    <property type="entry name" value="HAD-SF-IA-v3"/>
    <property type="match status" value="1"/>
</dbReference>
<dbReference type="PANTHER" id="PTHR11051">
    <property type="entry name" value="GLYCOSYL HYDROLASE-RELATED"/>
    <property type="match status" value="1"/>
</dbReference>
<dbReference type="InterPro" id="IPR005194">
    <property type="entry name" value="Glyco_hydro_65_C"/>
</dbReference>
<feature type="domain" description="Glycoside hydrolase family 65 central catalytic" evidence="2">
    <location>
        <begin position="549"/>
        <end position="943"/>
    </location>
</feature>
<dbReference type="Pfam" id="PF03633">
    <property type="entry name" value="Glyco_hydro_65C"/>
    <property type="match status" value="1"/>
</dbReference>
<evidence type="ECO:0000313" key="6">
    <source>
        <dbReference type="Proteomes" id="UP001321506"/>
    </source>
</evidence>
<keyword evidence="5" id="KW-0378">Hydrolase</keyword>
<dbReference type="GO" id="GO:0030246">
    <property type="term" value="F:carbohydrate binding"/>
    <property type="evidence" value="ECO:0007669"/>
    <property type="project" value="InterPro"/>
</dbReference>
<dbReference type="Gene3D" id="3.40.50.1000">
    <property type="entry name" value="HAD superfamily/HAD-like"/>
    <property type="match status" value="1"/>
</dbReference>
<dbReference type="InterPro" id="IPR005196">
    <property type="entry name" value="Glyco_hydro_65_N"/>
</dbReference>
<dbReference type="Gene3D" id="2.70.98.40">
    <property type="entry name" value="Glycoside hydrolase, family 65, N-terminal domain"/>
    <property type="match status" value="1"/>
</dbReference>
<dbReference type="Proteomes" id="UP001321506">
    <property type="component" value="Unassembled WGS sequence"/>
</dbReference>
<reference evidence="5 6" key="1">
    <citation type="submission" date="2023-04" db="EMBL/GenBank/DDBJ databases">
        <title>Klugiella caeni sp. nov. isolated from the sludge of biochemical tank.</title>
        <authorList>
            <person name="Geng K."/>
        </authorList>
    </citation>
    <scope>NUCLEOTIDE SEQUENCE [LARGE SCALE GENOMIC DNA]</scope>
    <source>
        <strain evidence="5 6">YN-L-19</strain>
    </source>
</reference>
<dbReference type="Gene3D" id="2.60.420.10">
    <property type="entry name" value="Maltose phosphorylase, domain 3"/>
    <property type="match status" value="1"/>
</dbReference>
<dbReference type="GO" id="GO:0004553">
    <property type="term" value="F:hydrolase activity, hydrolyzing O-glycosyl compounds"/>
    <property type="evidence" value="ECO:0007669"/>
    <property type="project" value="TreeGrafter"/>
</dbReference>
<dbReference type="InterPro" id="IPR012341">
    <property type="entry name" value="6hp_glycosidase-like_sf"/>
</dbReference>
<dbReference type="PANTHER" id="PTHR11051:SF8">
    <property type="entry name" value="PROTEIN-GLUCOSYLGALACTOSYLHYDROXYLYSINE GLUCOSIDASE"/>
    <property type="match status" value="1"/>
</dbReference>
<dbReference type="InterPro" id="IPR008928">
    <property type="entry name" value="6-hairpin_glycosidase_sf"/>
</dbReference>
<dbReference type="InterPro" id="IPR005195">
    <property type="entry name" value="Glyco_hydro_65_M"/>
</dbReference>
<proteinExistence type="predicted"/>
<feature type="domain" description="Glycoside hydrolase family 65 C-terminal" evidence="3">
    <location>
        <begin position="954"/>
        <end position="1013"/>
    </location>
</feature>
<dbReference type="GO" id="GO:0016757">
    <property type="term" value="F:glycosyltransferase activity"/>
    <property type="evidence" value="ECO:0007669"/>
    <property type="project" value="UniProtKB-ARBA"/>
</dbReference>
<organism evidence="5 6">
    <name type="scientific">Ruicaihuangia caeni</name>
    <dbReference type="NCBI Taxonomy" id="3042517"/>
    <lineage>
        <taxon>Bacteria</taxon>
        <taxon>Bacillati</taxon>
        <taxon>Actinomycetota</taxon>
        <taxon>Actinomycetes</taxon>
        <taxon>Micrococcales</taxon>
        <taxon>Microbacteriaceae</taxon>
        <taxon>Ruicaihuangia</taxon>
    </lineage>
</organism>
<dbReference type="SFLD" id="SFLDS00003">
    <property type="entry name" value="Haloacid_Dehalogenase"/>
    <property type="match status" value="1"/>
</dbReference>
<dbReference type="SFLD" id="SFLDG01129">
    <property type="entry name" value="C1.5:_HAD__Beta-PGM__Phosphata"/>
    <property type="match status" value="1"/>
</dbReference>
<dbReference type="InterPro" id="IPR023198">
    <property type="entry name" value="PGP-like_dom2"/>
</dbReference>
<gene>
    <name evidence="5" type="ORF">QF206_01485</name>
</gene>
<evidence type="ECO:0000259" key="4">
    <source>
        <dbReference type="Pfam" id="PF03636"/>
    </source>
</evidence>
<protein>
    <submittedName>
        <fullName evidence="5">HAD-IA family hydrolase</fullName>
    </submittedName>
</protein>
<keyword evidence="6" id="KW-1185">Reference proteome</keyword>
<dbReference type="Gene3D" id="1.50.10.10">
    <property type="match status" value="1"/>
</dbReference>
<dbReference type="InterPro" id="IPR036412">
    <property type="entry name" value="HAD-like_sf"/>
</dbReference>
<evidence type="ECO:0000256" key="1">
    <source>
        <dbReference type="ARBA" id="ARBA00023295"/>
    </source>
</evidence>
<dbReference type="GO" id="GO:0005975">
    <property type="term" value="P:carbohydrate metabolic process"/>
    <property type="evidence" value="ECO:0007669"/>
    <property type="project" value="InterPro"/>
</dbReference>
<dbReference type="SUPFAM" id="SSF48208">
    <property type="entry name" value="Six-hairpin glycosidases"/>
    <property type="match status" value="1"/>
</dbReference>
<dbReference type="InterPro" id="IPR037018">
    <property type="entry name" value="GH65_N"/>
</dbReference>
<comment type="caution">
    <text evidence="5">The sequence shown here is derived from an EMBL/GenBank/DDBJ whole genome shotgun (WGS) entry which is preliminary data.</text>
</comment>
<feature type="domain" description="Glycoside hydrolase family 65 N-terminal" evidence="4">
    <location>
        <begin position="241"/>
        <end position="493"/>
    </location>
</feature>
<dbReference type="SUPFAM" id="SSF56784">
    <property type="entry name" value="HAD-like"/>
    <property type="match status" value="1"/>
</dbReference>
<dbReference type="Pfam" id="PF00702">
    <property type="entry name" value="Hydrolase"/>
    <property type="match status" value="1"/>
</dbReference>
<dbReference type="AlphaFoldDB" id="A0AAW6T1D2"/>
<dbReference type="RefSeq" id="WP_281487428.1">
    <property type="nucleotide sequence ID" value="NZ_JASATX010000001.1"/>
</dbReference>
<dbReference type="EMBL" id="JASATX010000001">
    <property type="protein sequence ID" value="MDI2097640.1"/>
    <property type="molecule type" value="Genomic_DNA"/>
</dbReference>
<evidence type="ECO:0000313" key="5">
    <source>
        <dbReference type="EMBL" id="MDI2097640.1"/>
    </source>
</evidence>
<dbReference type="Gene3D" id="1.10.150.240">
    <property type="entry name" value="Putative phosphatase, domain 2"/>
    <property type="match status" value="1"/>
</dbReference>
<keyword evidence="1" id="KW-0326">Glycosidase</keyword>
<dbReference type="Pfam" id="PF03632">
    <property type="entry name" value="Glyco_hydro_65m"/>
    <property type="match status" value="1"/>
</dbReference>
<evidence type="ECO:0000259" key="2">
    <source>
        <dbReference type="Pfam" id="PF03632"/>
    </source>
</evidence>
<accession>A0AAW6T1D2</accession>
<dbReference type="InterPro" id="IPR011013">
    <property type="entry name" value="Gal_mutarotase_sf_dom"/>
</dbReference>
<name>A0AAW6T1D2_9MICO</name>
<dbReference type="InterPro" id="IPR006439">
    <property type="entry name" value="HAD-SF_hydro_IA"/>
</dbReference>
<dbReference type="SUPFAM" id="SSF74650">
    <property type="entry name" value="Galactose mutarotase-like"/>
    <property type="match status" value="1"/>
</dbReference>